<protein>
    <submittedName>
        <fullName evidence="2">Uncharacterized protein</fullName>
    </submittedName>
</protein>
<feature type="transmembrane region" description="Helical" evidence="1">
    <location>
        <begin position="38"/>
        <end position="56"/>
    </location>
</feature>
<sequence>MPDTSNSQQQKVTLFSILLMMLTSIHHVYGAIVYHTPWRLHLLFLSIPVIALTLVLDRLLTPTHNRPWIFRSYLVLTLLASIILIGVFEGLYNHVLKNILFAAGLPENAMGKLYPPGIYEMPDNLFFEITGVLQGGIAIVLIIYFIRLIRNTHYQH</sequence>
<feature type="transmembrane region" description="Helical" evidence="1">
    <location>
        <begin position="12"/>
        <end position="32"/>
    </location>
</feature>
<organism evidence="2 3">
    <name type="scientific">Chitinophaga ginsengisoli</name>
    <dbReference type="NCBI Taxonomy" id="363837"/>
    <lineage>
        <taxon>Bacteria</taxon>
        <taxon>Pseudomonadati</taxon>
        <taxon>Bacteroidota</taxon>
        <taxon>Chitinophagia</taxon>
        <taxon>Chitinophagales</taxon>
        <taxon>Chitinophagaceae</taxon>
        <taxon>Chitinophaga</taxon>
    </lineage>
</organism>
<dbReference type="OrthoDB" id="8420016at2"/>
<comment type="caution">
    <text evidence="2">The sequence shown here is derived from an EMBL/GenBank/DDBJ whole genome shotgun (WGS) entry which is preliminary data.</text>
</comment>
<evidence type="ECO:0000313" key="2">
    <source>
        <dbReference type="EMBL" id="PSL29058.1"/>
    </source>
</evidence>
<keyword evidence="1" id="KW-1133">Transmembrane helix</keyword>
<keyword evidence="3" id="KW-1185">Reference proteome</keyword>
<gene>
    <name evidence="2" type="ORF">CLV42_107205</name>
</gene>
<dbReference type="EMBL" id="PYGK01000007">
    <property type="protein sequence ID" value="PSL29058.1"/>
    <property type="molecule type" value="Genomic_DNA"/>
</dbReference>
<evidence type="ECO:0000313" key="3">
    <source>
        <dbReference type="Proteomes" id="UP000240978"/>
    </source>
</evidence>
<dbReference type="RefSeq" id="WP_106603441.1">
    <property type="nucleotide sequence ID" value="NZ_PYGK01000007.1"/>
</dbReference>
<reference evidence="2 3" key="1">
    <citation type="submission" date="2018-03" db="EMBL/GenBank/DDBJ databases">
        <title>Genomic Encyclopedia of Archaeal and Bacterial Type Strains, Phase II (KMG-II): from individual species to whole genera.</title>
        <authorList>
            <person name="Goeker M."/>
        </authorList>
    </citation>
    <scope>NUCLEOTIDE SEQUENCE [LARGE SCALE GENOMIC DNA]</scope>
    <source>
        <strain evidence="2 3">DSM 18107</strain>
    </source>
</reference>
<keyword evidence="1" id="KW-0812">Transmembrane</keyword>
<proteinExistence type="predicted"/>
<feature type="transmembrane region" description="Helical" evidence="1">
    <location>
        <begin position="125"/>
        <end position="146"/>
    </location>
</feature>
<feature type="transmembrane region" description="Helical" evidence="1">
    <location>
        <begin position="68"/>
        <end position="88"/>
    </location>
</feature>
<accession>A0A2P8G506</accession>
<dbReference type="Proteomes" id="UP000240978">
    <property type="component" value="Unassembled WGS sequence"/>
</dbReference>
<evidence type="ECO:0000256" key="1">
    <source>
        <dbReference type="SAM" id="Phobius"/>
    </source>
</evidence>
<name>A0A2P8G506_9BACT</name>
<dbReference type="AlphaFoldDB" id="A0A2P8G506"/>
<keyword evidence="1" id="KW-0472">Membrane</keyword>